<protein>
    <submittedName>
        <fullName evidence="2">GNAT family N-acetyltransferase</fullName>
        <ecNumber evidence="2">2.3.1.-</ecNumber>
    </submittedName>
</protein>
<name>A0A9X1S448_9MICO</name>
<feature type="domain" description="N-acetyltransferase" evidence="1">
    <location>
        <begin position="1"/>
        <end position="131"/>
    </location>
</feature>
<dbReference type="EMBL" id="JAGTTN010000003">
    <property type="protein sequence ID" value="MCC2032683.1"/>
    <property type="molecule type" value="Genomic_DNA"/>
</dbReference>
<keyword evidence="3" id="KW-1185">Reference proteome</keyword>
<reference evidence="2" key="1">
    <citation type="submission" date="2021-04" db="EMBL/GenBank/DDBJ databases">
        <title>Microbacterium tenobrionis sp. nov. and Microbacterium allomyrinae sp. nov., isolated from larvae of Tenobrio molitor and Allomyrina dichotoma, respectively.</title>
        <authorList>
            <person name="Lee S.D."/>
        </authorList>
    </citation>
    <scope>NUCLEOTIDE SEQUENCE</scope>
    <source>
        <strain evidence="2">BWT-G7</strain>
    </source>
</reference>
<dbReference type="InterPro" id="IPR000182">
    <property type="entry name" value="GNAT_dom"/>
</dbReference>
<accession>A0A9X1S448</accession>
<evidence type="ECO:0000313" key="3">
    <source>
        <dbReference type="Proteomes" id="UP001139354"/>
    </source>
</evidence>
<proteinExistence type="predicted"/>
<dbReference type="CDD" id="cd04301">
    <property type="entry name" value="NAT_SF"/>
    <property type="match status" value="1"/>
</dbReference>
<keyword evidence="2" id="KW-0808">Transferase</keyword>
<keyword evidence="2" id="KW-0012">Acyltransferase</keyword>
<dbReference type="GO" id="GO:0016747">
    <property type="term" value="F:acyltransferase activity, transferring groups other than amino-acyl groups"/>
    <property type="evidence" value="ECO:0007669"/>
    <property type="project" value="InterPro"/>
</dbReference>
<dbReference type="InterPro" id="IPR016181">
    <property type="entry name" value="Acyl_CoA_acyltransferase"/>
</dbReference>
<dbReference type="Proteomes" id="UP001139354">
    <property type="component" value="Unassembled WGS sequence"/>
</dbReference>
<dbReference type="Gene3D" id="3.40.630.30">
    <property type="match status" value="1"/>
</dbReference>
<evidence type="ECO:0000313" key="2">
    <source>
        <dbReference type="EMBL" id="MCC2032683.1"/>
    </source>
</evidence>
<organism evidence="2 3">
    <name type="scientific">Microbacterium allomyrinae</name>
    <dbReference type="NCBI Taxonomy" id="2830666"/>
    <lineage>
        <taxon>Bacteria</taxon>
        <taxon>Bacillati</taxon>
        <taxon>Actinomycetota</taxon>
        <taxon>Actinomycetes</taxon>
        <taxon>Micrococcales</taxon>
        <taxon>Microbacteriaceae</taxon>
        <taxon>Microbacterium</taxon>
    </lineage>
</organism>
<comment type="caution">
    <text evidence="2">The sequence shown here is derived from an EMBL/GenBank/DDBJ whole genome shotgun (WGS) entry which is preliminary data.</text>
</comment>
<dbReference type="EC" id="2.3.1.-" evidence="2"/>
<dbReference type="SUPFAM" id="SSF55729">
    <property type="entry name" value="Acyl-CoA N-acyltransferases (Nat)"/>
    <property type="match status" value="1"/>
</dbReference>
<dbReference type="AlphaFoldDB" id="A0A9X1S448"/>
<evidence type="ECO:0000259" key="1">
    <source>
        <dbReference type="PROSITE" id="PS51186"/>
    </source>
</evidence>
<dbReference type="PROSITE" id="PS51186">
    <property type="entry name" value="GNAT"/>
    <property type="match status" value="1"/>
</dbReference>
<dbReference type="Pfam" id="PF00583">
    <property type="entry name" value="Acetyltransf_1"/>
    <property type="match status" value="1"/>
</dbReference>
<gene>
    <name evidence="2" type="ORF">KEC57_10880</name>
</gene>
<sequence length="153" mass="16687">MHVERVSAADLDEVRSFLRDADLTLAGLDDPAVRLWIERGVRGEIVGTTGFELSEDGCHALIRSVAVEVSHRVSGAGSKLAAHAMQEARAAGATRAWLFSRRSGPFWQKLGFTAADRDELAAALPQSHQVRLFVQSGQLEREVAWSQPLRSAP</sequence>